<dbReference type="PANTHER" id="PTHR47487:SF8">
    <property type="entry name" value="OS08G0270900 PROTEIN"/>
    <property type="match status" value="1"/>
</dbReference>
<dbReference type="PANTHER" id="PTHR47487">
    <property type="entry name" value="OS06G0651300 PROTEIN-RELATED"/>
    <property type="match status" value="1"/>
</dbReference>
<feature type="domain" description="U1-type" evidence="3">
    <location>
        <begin position="274"/>
        <end position="308"/>
    </location>
</feature>
<feature type="compositionally biased region" description="Basic and acidic residues" evidence="1">
    <location>
        <begin position="548"/>
        <end position="579"/>
    </location>
</feature>
<feature type="region of interest" description="Disordered" evidence="1">
    <location>
        <begin position="462"/>
        <end position="501"/>
    </location>
</feature>
<keyword evidence="2" id="KW-1133">Transmembrane helix</keyword>
<evidence type="ECO:0000256" key="1">
    <source>
        <dbReference type="SAM" id="MobiDB-lite"/>
    </source>
</evidence>
<dbReference type="SUPFAM" id="SSF57667">
    <property type="entry name" value="beta-beta-alpha zinc fingers"/>
    <property type="match status" value="1"/>
</dbReference>
<feature type="compositionally biased region" description="Basic and acidic residues" evidence="1">
    <location>
        <begin position="325"/>
        <end position="334"/>
    </location>
</feature>
<sequence>MPVIAYAEIEFSASALLWLLTSIRLCALASASLVILGVGRISRIRIATAVVDGGGMLNAGVLVKWLCESSILSVPPFCRRLVVQLPGRLCPASSLVQLARTSLLASYPIGSDSGHYLSYLQFRDSALFEKCVDTCMVRNGNTSGSGWTHLAIKIAEGDPSCRDKNKDVWALLIIPDTETIRFFICGFSWRSLSSVLMAVHYTGSVSVPRRKSSLRTTLTQFLRMHCVNESFFVTGSTYQAKPEPNLSRVKRKALEPPTLDSDELCPFGLKKKPKEELSCALCHVSATGEKALNIHLQGKKHKRKEAALRNQKMRKNPINAPCPKKIGDPSEPKETNITASSDLEGKSLKQSGSQNGSDEIKEDAEDLKPENMLLMLKGQNARKLNKTGRSMMLRKANGSVGYKKIKKTKTANKFKFWCEMCRVGSFCSRVMEDHKKGKKHRGKLLGYEPSISEEATFKITQTSEAVPEKPEDPDVANQVNEKTTDDMSNTEAVPENPEDTDVANQANEKTINNMTKTEAVPEKPEDMDVANQANGEVTGDMANIEAVHGKPEDTDAAKQANEKITNDMTKTEAVPEKPEGTAVANQTNGKATDDMANEIQ</sequence>
<accession>W9QLE8</accession>
<dbReference type="SMART" id="SM00451">
    <property type="entry name" value="ZnF_U1"/>
    <property type="match status" value="2"/>
</dbReference>
<feature type="region of interest" description="Disordered" evidence="1">
    <location>
        <begin position="548"/>
        <end position="600"/>
    </location>
</feature>
<dbReference type="GO" id="GO:0008270">
    <property type="term" value="F:zinc ion binding"/>
    <property type="evidence" value="ECO:0007669"/>
    <property type="project" value="InterPro"/>
</dbReference>
<proteinExistence type="predicted"/>
<name>W9QLE8_9ROSA</name>
<keyword evidence="5" id="KW-1185">Reference proteome</keyword>
<feature type="transmembrane region" description="Helical" evidence="2">
    <location>
        <begin position="15"/>
        <end position="39"/>
    </location>
</feature>
<evidence type="ECO:0000313" key="4">
    <source>
        <dbReference type="EMBL" id="EXB24584.1"/>
    </source>
</evidence>
<dbReference type="AlphaFoldDB" id="W9QLE8"/>
<evidence type="ECO:0000313" key="5">
    <source>
        <dbReference type="Proteomes" id="UP000030645"/>
    </source>
</evidence>
<dbReference type="Proteomes" id="UP000030645">
    <property type="component" value="Unassembled WGS sequence"/>
</dbReference>
<dbReference type="InterPro" id="IPR003604">
    <property type="entry name" value="Matrin/U1-like-C_Znf_C2H2"/>
</dbReference>
<gene>
    <name evidence="4" type="ORF">L484_004173</name>
</gene>
<feature type="compositionally biased region" description="Polar residues" evidence="1">
    <location>
        <begin position="477"/>
        <end position="491"/>
    </location>
</feature>
<dbReference type="InterPro" id="IPR036236">
    <property type="entry name" value="Znf_C2H2_sf"/>
</dbReference>
<feature type="region of interest" description="Disordered" evidence="1">
    <location>
        <begin position="296"/>
        <end position="366"/>
    </location>
</feature>
<feature type="compositionally biased region" description="Polar residues" evidence="1">
    <location>
        <begin position="348"/>
        <end position="357"/>
    </location>
</feature>
<reference evidence="5" key="1">
    <citation type="submission" date="2013-01" db="EMBL/GenBank/DDBJ databases">
        <title>Draft Genome Sequence of a Mulberry Tree, Morus notabilis C.K. Schneid.</title>
        <authorList>
            <person name="He N."/>
            <person name="Zhao S."/>
        </authorList>
    </citation>
    <scope>NUCLEOTIDE SEQUENCE</scope>
</reference>
<keyword evidence="2" id="KW-0812">Transmembrane</keyword>
<organism evidence="4 5">
    <name type="scientific">Morus notabilis</name>
    <dbReference type="NCBI Taxonomy" id="981085"/>
    <lineage>
        <taxon>Eukaryota</taxon>
        <taxon>Viridiplantae</taxon>
        <taxon>Streptophyta</taxon>
        <taxon>Embryophyta</taxon>
        <taxon>Tracheophyta</taxon>
        <taxon>Spermatophyta</taxon>
        <taxon>Magnoliopsida</taxon>
        <taxon>eudicotyledons</taxon>
        <taxon>Gunneridae</taxon>
        <taxon>Pentapetalae</taxon>
        <taxon>rosids</taxon>
        <taxon>fabids</taxon>
        <taxon>Rosales</taxon>
        <taxon>Moraceae</taxon>
        <taxon>Moreae</taxon>
        <taxon>Morus</taxon>
    </lineage>
</organism>
<dbReference type="eggNOG" id="ENOG502S02K">
    <property type="taxonomic scope" value="Eukaryota"/>
</dbReference>
<protein>
    <recommendedName>
        <fullName evidence="3">U1-type domain-containing protein</fullName>
    </recommendedName>
</protein>
<dbReference type="EMBL" id="KE343347">
    <property type="protein sequence ID" value="EXB24584.1"/>
    <property type="molecule type" value="Genomic_DNA"/>
</dbReference>
<keyword evidence="2" id="KW-0472">Membrane</keyword>
<dbReference type="Pfam" id="PF12874">
    <property type="entry name" value="zf-met"/>
    <property type="match status" value="2"/>
</dbReference>
<evidence type="ECO:0000256" key="2">
    <source>
        <dbReference type="SAM" id="Phobius"/>
    </source>
</evidence>
<evidence type="ECO:0000259" key="3">
    <source>
        <dbReference type="SMART" id="SM00451"/>
    </source>
</evidence>
<dbReference type="Gene3D" id="3.30.160.60">
    <property type="entry name" value="Classic Zinc Finger"/>
    <property type="match status" value="2"/>
</dbReference>
<dbReference type="InterPro" id="IPR013087">
    <property type="entry name" value="Znf_C2H2_type"/>
</dbReference>
<feature type="domain" description="U1-type" evidence="3">
    <location>
        <begin position="413"/>
        <end position="447"/>
    </location>
</feature>
<dbReference type="GO" id="GO:0003676">
    <property type="term" value="F:nucleic acid binding"/>
    <property type="evidence" value="ECO:0007669"/>
    <property type="project" value="InterPro"/>
</dbReference>